<dbReference type="EMBL" id="CM039437">
    <property type="protein sequence ID" value="KAI4306356.1"/>
    <property type="molecule type" value="Genomic_DNA"/>
</dbReference>
<reference evidence="1 2" key="1">
    <citation type="journal article" date="2022" name="DNA Res.">
        <title>Chromosomal-level genome assembly of the orchid tree Bauhinia variegata (Leguminosae; Cercidoideae) supports the allotetraploid origin hypothesis of Bauhinia.</title>
        <authorList>
            <person name="Zhong Y."/>
            <person name="Chen Y."/>
            <person name="Zheng D."/>
            <person name="Pang J."/>
            <person name="Liu Y."/>
            <person name="Luo S."/>
            <person name="Meng S."/>
            <person name="Qian L."/>
            <person name="Wei D."/>
            <person name="Dai S."/>
            <person name="Zhou R."/>
        </authorList>
    </citation>
    <scope>NUCLEOTIDE SEQUENCE [LARGE SCALE GENOMIC DNA]</scope>
    <source>
        <strain evidence="1">BV-YZ2020</strain>
    </source>
</reference>
<organism evidence="1 2">
    <name type="scientific">Bauhinia variegata</name>
    <name type="common">Purple orchid tree</name>
    <name type="synonym">Phanera variegata</name>
    <dbReference type="NCBI Taxonomy" id="167791"/>
    <lineage>
        <taxon>Eukaryota</taxon>
        <taxon>Viridiplantae</taxon>
        <taxon>Streptophyta</taxon>
        <taxon>Embryophyta</taxon>
        <taxon>Tracheophyta</taxon>
        <taxon>Spermatophyta</taxon>
        <taxon>Magnoliopsida</taxon>
        <taxon>eudicotyledons</taxon>
        <taxon>Gunneridae</taxon>
        <taxon>Pentapetalae</taxon>
        <taxon>rosids</taxon>
        <taxon>fabids</taxon>
        <taxon>Fabales</taxon>
        <taxon>Fabaceae</taxon>
        <taxon>Cercidoideae</taxon>
        <taxon>Cercideae</taxon>
        <taxon>Bauhiniinae</taxon>
        <taxon>Bauhinia</taxon>
    </lineage>
</organism>
<protein>
    <submittedName>
        <fullName evidence="1">Uncharacterized protein</fullName>
    </submittedName>
</protein>
<keyword evidence="2" id="KW-1185">Reference proteome</keyword>
<proteinExistence type="predicted"/>
<accession>A0ACB9L9D1</accession>
<sequence length="97" mass="10852">MLSLNFIPSPSVTFIKSNHQCCIGASWRLKPNLLSRVHSHNNKHSLLYEEGSQASELTQVHGLSSASSLRPKSRIEGKITTLCPLGQSFSIPFWVYR</sequence>
<comment type="caution">
    <text evidence="1">The sequence shown here is derived from an EMBL/GenBank/DDBJ whole genome shotgun (WGS) entry which is preliminary data.</text>
</comment>
<name>A0ACB9L9D1_BAUVA</name>
<dbReference type="Proteomes" id="UP000828941">
    <property type="component" value="Chromosome 12"/>
</dbReference>
<evidence type="ECO:0000313" key="2">
    <source>
        <dbReference type="Proteomes" id="UP000828941"/>
    </source>
</evidence>
<evidence type="ECO:0000313" key="1">
    <source>
        <dbReference type="EMBL" id="KAI4306356.1"/>
    </source>
</evidence>
<gene>
    <name evidence="1" type="ORF">L6164_029640</name>
</gene>